<evidence type="ECO:0000256" key="1">
    <source>
        <dbReference type="SAM" id="MobiDB-lite"/>
    </source>
</evidence>
<gene>
    <name evidence="3" type="ORF">EV386_2081</name>
</gene>
<keyword evidence="2" id="KW-0812">Transmembrane</keyword>
<accession>A0A4V2EY51</accession>
<name>A0A4V2EY51_9MICO</name>
<dbReference type="RefSeq" id="WP_242607910.1">
    <property type="nucleotide sequence ID" value="NZ_SGWX01000001.1"/>
</dbReference>
<feature type="transmembrane region" description="Helical" evidence="2">
    <location>
        <begin position="28"/>
        <end position="47"/>
    </location>
</feature>
<dbReference type="EMBL" id="SGWX01000001">
    <property type="protein sequence ID" value="RZS61770.1"/>
    <property type="molecule type" value="Genomic_DNA"/>
</dbReference>
<dbReference type="AlphaFoldDB" id="A0A4V2EY51"/>
<evidence type="ECO:0000313" key="4">
    <source>
        <dbReference type="Proteomes" id="UP000293852"/>
    </source>
</evidence>
<feature type="region of interest" description="Disordered" evidence="1">
    <location>
        <begin position="1"/>
        <end position="22"/>
    </location>
</feature>
<reference evidence="3 4" key="1">
    <citation type="submission" date="2019-02" db="EMBL/GenBank/DDBJ databases">
        <title>Sequencing the genomes of 1000 actinobacteria strains.</title>
        <authorList>
            <person name="Klenk H.-P."/>
        </authorList>
    </citation>
    <scope>NUCLEOTIDE SEQUENCE [LARGE SCALE GENOMIC DNA]</scope>
    <source>
        <strain evidence="3 4">DSM 16932</strain>
    </source>
</reference>
<comment type="caution">
    <text evidence="3">The sequence shown here is derived from an EMBL/GenBank/DDBJ whole genome shotgun (WGS) entry which is preliminary data.</text>
</comment>
<evidence type="ECO:0000313" key="3">
    <source>
        <dbReference type="EMBL" id="RZS61770.1"/>
    </source>
</evidence>
<feature type="transmembrane region" description="Helical" evidence="2">
    <location>
        <begin position="119"/>
        <end position="139"/>
    </location>
</feature>
<protein>
    <submittedName>
        <fullName evidence="3">Uncharacterized protein</fullName>
    </submittedName>
</protein>
<keyword evidence="2" id="KW-1133">Transmembrane helix</keyword>
<dbReference type="Proteomes" id="UP000293852">
    <property type="component" value="Unassembled WGS sequence"/>
</dbReference>
<sequence>MSDIEFPGADEPETVSPEPARPAGAGRIAARLILAVALGGTIAALGTATHRTLWHGLPIGLVLALALTASSGVLARAWAGLATLAGAAVGWLVVAQVLALPGQGGDVLVTNPNAALPVAWAGIAWTYGGVVALGVVAFLPRRWFARR</sequence>
<keyword evidence="2" id="KW-0472">Membrane</keyword>
<proteinExistence type="predicted"/>
<keyword evidence="4" id="KW-1185">Reference proteome</keyword>
<feature type="transmembrane region" description="Helical" evidence="2">
    <location>
        <begin position="53"/>
        <end position="74"/>
    </location>
</feature>
<organism evidence="3 4">
    <name type="scientific">Xylanimonas ulmi</name>
    <dbReference type="NCBI Taxonomy" id="228973"/>
    <lineage>
        <taxon>Bacteria</taxon>
        <taxon>Bacillati</taxon>
        <taxon>Actinomycetota</taxon>
        <taxon>Actinomycetes</taxon>
        <taxon>Micrococcales</taxon>
        <taxon>Promicromonosporaceae</taxon>
        <taxon>Xylanimonas</taxon>
    </lineage>
</organism>
<evidence type="ECO:0000256" key="2">
    <source>
        <dbReference type="SAM" id="Phobius"/>
    </source>
</evidence>
<feature type="transmembrane region" description="Helical" evidence="2">
    <location>
        <begin position="81"/>
        <end position="99"/>
    </location>
</feature>